<evidence type="ECO:0000313" key="2">
    <source>
        <dbReference type="Proteomes" id="UP000544090"/>
    </source>
</evidence>
<proteinExistence type="predicted"/>
<dbReference type="AlphaFoldDB" id="A0A7X6K6Y5"/>
<sequence length="152" mass="17214">MPNDDVPRTNEPQYYLSDGTPQFDELARKDEVYKNSFNPLPSRDLKKGTVVELSIGRYAVLPDGFSQDKHALPYALKMRLIGKNRRIAKTQGLKCCWWYGGVVRVVWEPNEDIREEEIPVLFTRDGLPVRAAVENEFLKQDHGAPALVGGAL</sequence>
<name>A0A7X6K6Y5_9MICC</name>
<keyword evidence="2" id="KW-1185">Reference proteome</keyword>
<dbReference type="RefSeq" id="WP_168487805.1">
    <property type="nucleotide sequence ID" value="NZ_JAAZSQ010000017.1"/>
</dbReference>
<dbReference type="Proteomes" id="UP000544090">
    <property type="component" value="Unassembled WGS sequence"/>
</dbReference>
<gene>
    <name evidence="1" type="ORF">HGG74_15545</name>
</gene>
<accession>A0A7X6K6Y5</accession>
<protein>
    <submittedName>
        <fullName evidence="1">Uncharacterized protein</fullName>
    </submittedName>
</protein>
<dbReference type="EMBL" id="JAAZSQ010000017">
    <property type="protein sequence ID" value="NKX55928.1"/>
    <property type="molecule type" value="Genomic_DNA"/>
</dbReference>
<comment type="caution">
    <text evidence="1">The sequence shown here is derived from an EMBL/GenBank/DDBJ whole genome shotgun (WGS) entry which is preliminary data.</text>
</comment>
<organism evidence="1 2">
    <name type="scientific">Arthrobacter mobilis</name>
    <dbReference type="NCBI Taxonomy" id="2724944"/>
    <lineage>
        <taxon>Bacteria</taxon>
        <taxon>Bacillati</taxon>
        <taxon>Actinomycetota</taxon>
        <taxon>Actinomycetes</taxon>
        <taxon>Micrococcales</taxon>
        <taxon>Micrococcaceae</taxon>
        <taxon>Arthrobacter</taxon>
    </lineage>
</organism>
<reference evidence="1 2" key="1">
    <citation type="submission" date="2020-04" db="EMBL/GenBank/DDBJ databases">
        <title>Arthrobacter sp. nov.</title>
        <authorList>
            <person name="Liu S."/>
        </authorList>
    </citation>
    <scope>NUCLEOTIDE SEQUENCE [LARGE SCALE GENOMIC DNA]</scope>
    <source>
        <strain evidence="1 2">E918</strain>
    </source>
</reference>
<evidence type="ECO:0000313" key="1">
    <source>
        <dbReference type="EMBL" id="NKX55928.1"/>
    </source>
</evidence>